<dbReference type="Gene3D" id="3.40.50.2000">
    <property type="entry name" value="Glycogen Phosphorylase B"/>
    <property type="match status" value="2"/>
</dbReference>
<dbReference type="Pfam" id="PF00534">
    <property type="entry name" value="Glycos_transf_1"/>
    <property type="match status" value="1"/>
</dbReference>
<dbReference type="EMBL" id="JAGGKT010000011">
    <property type="protein sequence ID" value="MBP1933411.1"/>
    <property type="molecule type" value="Genomic_DNA"/>
</dbReference>
<dbReference type="SUPFAM" id="SSF53756">
    <property type="entry name" value="UDP-Glycosyltransferase/glycogen phosphorylase"/>
    <property type="match status" value="1"/>
</dbReference>
<evidence type="ECO:0000313" key="3">
    <source>
        <dbReference type="EMBL" id="MBP1933411.1"/>
    </source>
</evidence>
<dbReference type="InterPro" id="IPR023881">
    <property type="entry name" value="Thiol_BshA"/>
</dbReference>
<dbReference type="RefSeq" id="WP_209811430.1">
    <property type="nucleotide sequence ID" value="NZ_JAGGKT010000011.1"/>
</dbReference>
<keyword evidence="4" id="KW-1185">Reference proteome</keyword>
<name>A0ABS4GT37_9BACL</name>
<gene>
    <name evidence="3" type="ORF">J2Z37_003424</name>
</gene>
<sequence length="378" mass="42238">MRIGITCYPSVGGSGVIATELGKLLAERGHIVHFITSDMPFRLGKFYKNIYYHEVVANNYDVFRYPPYDLSLASRMAEVAKTENLDVLHVHYAIPHAISAYLAKQMVGDRLKVVTTLHGTDITVLGYDRSLSGIIRFGIDQSDCVTAVSQNLIDQTKDLLGITKEIKKVYNFVDKREYYPRDMSDYKRELAPNGEKILLHVSNFRPVKRTFDVIKVFAEVHKKIDAKLLLIGEGPDTSFVRQMVNELGLSNAVRFMGKQDDVACVYSLADVLLLTSEKESFGLVALEAMACGKPVVATQTGGIPEVVEDGITGFLKPIGDIAGMAEKVTHLFTNPALYEQLSKNGLDRAYHTFCQDKITREYEEIYEMLCSGQSKVLD</sequence>
<dbReference type="PANTHER" id="PTHR45947">
    <property type="entry name" value="SULFOQUINOVOSYL TRANSFERASE SQD2"/>
    <property type="match status" value="1"/>
</dbReference>
<reference evidence="3 4" key="1">
    <citation type="submission" date="2021-03" db="EMBL/GenBank/DDBJ databases">
        <title>Genomic Encyclopedia of Type Strains, Phase IV (KMG-IV): sequencing the most valuable type-strain genomes for metagenomic binning, comparative biology and taxonomic classification.</title>
        <authorList>
            <person name="Goeker M."/>
        </authorList>
    </citation>
    <scope>NUCLEOTIDE SEQUENCE [LARGE SCALE GENOMIC DNA]</scope>
    <source>
        <strain evidence="3 4">DSM 24738</strain>
    </source>
</reference>
<evidence type="ECO:0000259" key="1">
    <source>
        <dbReference type="Pfam" id="PF00534"/>
    </source>
</evidence>
<proteinExistence type="predicted"/>
<feature type="domain" description="Glycosyl transferase family 1" evidence="1">
    <location>
        <begin position="188"/>
        <end position="345"/>
    </location>
</feature>
<dbReference type="Proteomes" id="UP001519343">
    <property type="component" value="Unassembled WGS sequence"/>
</dbReference>
<dbReference type="PANTHER" id="PTHR45947:SF3">
    <property type="entry name" value="SULFOQUINOVOSYL TRANSFERASE SQD2"/>
    <property type="match status" value="1"/>
</dbReference>
<dbReference type="InterPro" id="IPR028098">
    <property type="entry name" value="Glyco_trans_4-like_N"/>
</dbReference>
<accession>A0ABS4GT37</accession>
<dbReference type="InterPro" id="IPR050194">
    <property type="entry name" value="Glycosyltransferase_grp1"/>
</dbReference>
<organism evidence="3 4">
    <name type="scientific">Ammoniphilus resinae</name>
    <dbReference type="NCBI Taxonomy" id="861532"/>
    <lineage>
        <taxon>Bacteria</taxon>
        <taxon>Bacillati</taxon>
        <taxon>Bacillota</taxon>
        <taxon>Bacilli</taxon>
        <taxon>Bacillales</taxon>
        <taxon>Paenibacillaceae</taxon>
        <taxon>Aneurinibacillus group</taxon>
        <taxon>Ammoniphilus</taxon>
    </lineage>
</organism>
<protein>
    <submittedName>
        <fullName evidence="3">N-acetyl-alpha-D-glucosaminyl L-malate synthase BshA</fullName>
    </submittedName>
</protein>
<feature type="domain" description="Glycosyltransferase subfamily 4-like N-terminal" evidence="2">
    <location>
        <begin position="11"/>
        <end position="175"/>
    </location>
</feature>
<dbReference type="InterPro" id="IPR001296">
    <property type="entry name" value="Glyco_trans_1"/>
</dbReference>
<dbReference type="Pfam" id="PF13439">
    <property type="entry name" value="Glyco_transf_4"/>
    <property type="match status" value="1"/>
</dbReference>
<dbReference type="NCBIfam" id="TIGR03999">
    <property type="entry name" value="thiol_BshA"/>
    <property type="match status" value="1"/>
</dbReference>
<evidence type="ECO:0000313" key="4">
    <source>
        <dbReference type="Proteomes" id="UP001519343"/>
    </source>
</evidence>
<evidence type="ECO:0000259" key="2">
    <source>
        <dbReference type="Pfam" id="PF13439"/>
    </source>
</evidence>
<comment type="caution">
    <text evidence="3">The sequence shown here is derived from an EMBL/GenBank/DDBJ whole genome shotgun (WGS) entry which is preliminary data.</text>
</comment>